<reference evidence="2 3" key="1">
    <citation type="journal article" date="2013" name="Nature">
        <title>The genomes of four tapeworm species reveal adaptations to parasitism.</title>
        <authorList>
            <person name="Tsai I.J."/>
            <person name="Zarowiecki M."/>
            <person name="Holroyd N."/>
            <person name="Garciarrubio A."/>
            <person name="Sanchez-Flores A."/>
            <person name="Brooks K.L."/>
            <person name="Tracey A."/>
            <person name="Bobes R.J."/>
            <person name="Fragoso G."/>
            <person name="Sciutto E."/>
            <person name="Aslett M."/>
            <person name="Beasley H."/>
            <person name="Bennett H.M."/>
            <person name="Cai J."/>
            <person name="Camicia F."/>
            <person name="Clark R."/>
            <person name="Cucher M."/>
            <person name="De Silva N."/>
            <person name="Day T.A."/>
            <person name="Deplazes P."/>
            <person name="Estrada K."/>
            <person name="Fernandez C."/>
            <person name="Holland P.W."/>
            <person name="Hou J."/>
            <person name="Hu S."/>
            <person name="Huckvale T."/>
            <person name="Hung S.S."/>
            <person name="Kamenetzky L."/>
            <person name="Keane J.A."/>
            <person name="Kiss F."/>
            <person name="Koziol U."/>
            <person name="Lambert O."/>
            <person name="Liu K."/>
            <person name="Luo X."/>
            <person name="Luo Y."/>
            <person name="Macchiaroli N."/>
            <person name="Nichol S."/>
            <person name="Paps J."/>
            <person name="Parkinson J."/>
            <person name="Pouchkina-Stantcheva N."/>
            <person name="Riddiford N."/>
            <person name="Rosenzvit M."/>
            <person name="Salinas G."/>
            <person name="Wasmuth J.D."/>
            <person name="Zamanian M."/>
            <person name="Zheng Y."/>
            <person name="Cai X."/>
            <person name="Soberon X."/>
            <person name="Olson P.D."/>
            <person name="Laclette J.P."/>
            <person name="Brehm K."/>
            <person name="Berriman M."/>
            <person name="Garciarrubio A."/>
            <person name="Bobes R.J."/>
            <person name="Fragoso G."/>
            <person name="Sanchez-Flores A."/>
            <person name="Estrada K."/>
            <person name="Cevallos M.A."/>
            <person name="Morett E."/>
            <person name="Gonzalez V."/>
            <person name="Portillo T."/>
            <person name="Ochoa-Leyva A."/>
            <person name="Jose M.V."/>
            <person name="Sciutto E."/>
            <person name="Landa A."/>
            <person name="Jimenez L."/>
            <person name="Valdes V."/>
            <person name="Carrero J.C."/>
            <person name="Larralde C."/>
            <person name="Morales-Montor J."/>
            <person name="Limon-Lason J."/>
            <person name="Soberon X."/>
            <person name="Laclette J.P."/>
        </authorList>
    </citation>
    <scope>NUCLEOTIDE SEQUENCE [LARGE SCALE GENOMIC DNA]</scope>
</reference>
<name>A0A068WBD3_ECHGR</name>
<feature type="region of interest" description="Disordered" evidence="1">
    <location>
        <begin position="180"/>
        <end position="201"/>
    </location>
</feature>
<feature type="compositionally biased region" description="Polar residues" evidence="1">
    <location>
        <begin position="678"/>
        <end position="687"/>
    </location>
</feature>
<evidence type="ECO:0000313" key="2">
    <source>
        <dbReference type="EMBL" id="CDS17374.1"/>
    </source>
</evidence>
<dbReference type="OrthoDB" id="16079at2759"/>
<accession>A0A068WBD3</accession>
<reference evidence="4" key="3">
    <citation type="submission" date="2020-10" db="UniProtKB">
        <authorList>
            <consortium name="WormBaseParasite"/>
        </authorList>
    </citation>
    <scope>IDENTIFICATION</scope>
</reference>
<evidence type="ECO:0000313" key="4">
    <source>
        <dbReference type="WBParaSite" id="EgrG_001012300"/>
    </source>
</evidence>
<dbReference type="Proteomes" id="UP000492820">
    <property type="component" value="Unassembled WGS sequence"/>
</dbReference>
<reference evidence="2" key="2">
    <citation type="submission" date="2014-06" db="EMBL/GenBank/DDBJ databases">
        <authorList>
            <person name="Aslett M."/>
        </authorList>
    </citation>
    <scope>NUCLEOTIDE SEQUENCE</scope>
</reference>
<evidence type="ECO:0000256" key="1">
    <source>
        <dbReference type="SAM" id="MobiDB-lite"/>
    </source>
</evidence>
<dbReference type="AlphaFoldDB" id="A0A068WBD3"/>
<feature type="region of interest" description="Disordered" evidence="1">
    <location>
        <begin position="653"/>
        <end position="690"/>
    </location>
</feature>
<dbReference type="EMBL" id="LK028577">
    <property type="protein sequence ID" value="CDS17374.1"/>
    <property type="molecule type" value="Genomic_DNA"/>
</dbReference>
<sequence length="787" mass="86946">MNPVEAHARGGFRARHRQTCLSPFLQMLASITADYNGLFGNQETSTNLQTSGRSHSSDIGFVQHSGSSKSLLSSPELSRDVHSYKPPSKWSFNDTCCLVHEEEVAAVSNIASAFCAPVKEAKRSHPKRIIQSGQLLVRARSMLEVSSAVTPHSRTKSADFTMKGAESMQCQTGSLRTLEDASSSSFPLDPQRSVSTSTAATESTGVHISVGSLAKKRQEIEEQMIRLQVQLLESFREEWILTGVIPEGFTELQSQVIASNPKLKTTSFPFTHLLTNSQSELNFNNEMIEKMDCALTTINGARATFRKPVGNASVKSTCKDSLTSSFSSVMGDSLYWSQWDDNSTRTSNSLGDCAHDEARELISKRLQSLETDCAIVSQLYRAHKQRATETNRAAFRKAYKCNAQKLKEIHREKLALEEQLRMLKLNEQSNVISGLTRSSSLSVQTNVNRAFSLFHHSPVATPPVATLPRRRTLQFPSISAGSTLRLGKLRKRPSLKCTGLEKSATPMIYAQKAGKTASHTPGSACIRTHRVPLFSTLFRFPGQQDNIESGRQKAEEEAKSEVAEVVENAQTLPRSYSLLESVSPRQRCESRSDLTRTEIKRSISSPALTRPHKEKPPCDFMRSCTPEIVRSDLSSQIGKKGTNDELVELKVSTSDQDAKHTTCSSSSDVQSSSGCYSNTPHSSSVGEHSSKASEVCLRRSAEVKLNDSSIRCICSCISERSGNCECNEEINESKALESYQLKGTQQSPAPSRRKLPMTMLRKQTRRNLNPLSLFRSRSSKRGSLLNV</sequence>
<feature type="compositionally biased region" description="Low complexity" evidence="1">
    <location>
        <begin position="664"/>
        <end position="677"/>
    </location>
</feature>
<proteinExistence type="predicted"/>
<gene>
    <name evidence="2" type="ORF">EgrG_001012300</name>
</gene>
<organism evidence="2">
    <name type="scientific">Echinococcus granulosus</name>
    <name type="common">Hydatid tapeworm</name>
    <dbReference type="NCBI Taxonomy" id="6210"/>
    <lineage>
        <taxon>Eukaryota</taxon>
        <taxon>Metazoa</taxon>
        <taxon>Spiralia</taxon>
        <taxon>Lophotrochozoa</taxon>
        <taxon>Platyhelminthes</taxon>
        <taxon>Cestoda</taxon>
        <taxon>Eucestoda</taxon>
        <taxon>Cyclophyllidea</taxon>
        <taxon>Taeniidae</taxon>
        <taxon>Echinococcus</taxon>
        <taxon>Echinococcus granulosus group</taxon>
    </lineage>
</organism>
<protein>
    <submittedName>
        <fullName evidence="2 4">Expressed conserved protein</fullName>
    </submittedName>
</protein>
<feature type="region of interest" description="Disordered" evidence="1">
    <location>
        <begin position="587"/>
        <end position="621"/>
    </location>
</feature>
<evidence type="ECO:0000313" key="3">
    <source>
        <dbReference type="Proteomes" id="UP000492820"/>
    </source>
</evidence>
<feature type="compositionally biased region" description="Basic and acidic residues" evidence="1">
    <location>
        <begin position="587"/>
        <end position="601"/>
    </location>
</feature>
<dbReference type="WBParaSite" id="EgrG_001012300">
    <property type="protein sequence ID" value="EgrG_001012300"/>
    <property type="gene ID" value="EgrG_001012300"/>
</dbReference>